<dbReference type="RefSeq" id="WP_075853209.1">
    <property type="nucleotide sequence ID" value="NZ_FMAC01000003.1"/>
</dbReference>
<dbReference type="InterPro" id="IPR009057">
    <property type="entry name" value="Homeodomain-like_sf"/>
</dbReference>
<evidence type="ECO:0000259" key="5">
    <source>
        <dbReference type="PROSITE" id="PS01124"/>
    </source>
</evidence>
<feature type="transmembrane region" description="Helical" evidence="4">
    <location>
        <begin position="126"/>
        <end position="147"/>
    </location>
</feature>
<keyword evidence="7" id="KW-1185">Reference proteome</keyword>
<organism evidence="6 7">
    <name type="scientific">Rhizobium hainanense</name>
    <dbReference type="NCBI Taxonomy" id="52131"/>
    <lineage>
        <taxon>Bacteria</taxon>
        <taxon>Pseudomonadati</taxon>
        <taxon>Pseudomonadota</taxon>
        <taxon>Alphaproteobacteria</taxon>
        <taxon>Hyphomicrobiales</taxon>
        <taxon>Rhizobiaceae</taxon>
        <taxon>Rhizobium/Agrobacterium group</taxon>
        <taxon>Rhizobium</taxon>
    </lineage>
</organism>
<accession>A0A1C3UZC3</accession>
<dbReference type="AlphaFoldDB" id="A0A1C3UZC3"/>
<evidence type="ECO:0000313" key="7">
    <source>
        <dbReference type="Proteomes" id="UP000186228"/>
    </source>
</evidence>
<dbReference type="SUPFAM" id="SSF46689">
    <property type="entry name" value="Homeodomain-like"/>
    <property type="match status" value="1"/>
</dbReference>
<feature type="transmembrane region" description="Helical" evidence="4">
    <location>
        <begin position="192"/>
        <end position="210"/>
    </location>
</feature>
<name>A0A1C3UZC3_9HYPH</name>
<dbReference type="InterPro" id="IPR018060">
    <property type="entry name" value="HTH_AraC"/>
</dbReference>
<dbReference type="PROSITE" id="PS01124">
    <property type="entry name" value="HTH_ARAC_FAMILY_2"/>
    <property type="match status" value="1"/>
</dbReference>
<keyword evidence="4" id="KW-0812">Transmembrane</keyword>
<dbReference type="PANTHER" id="PTHR43280:SF29">
    <property type="entry name" value="ARAC-FAMILY TRANSCRIPTIONAL REGULATOR"/>
    <property type="match status" value="1"/>
</dbReference>
<feature type="transmembrane region" description="Helical" evidence="4">
    <location>
        <begin position="159"/>
        <end position="186"/>
    </location>
</feature>
<proteinExistence type="predicted"/>
<evidence type="ECO:0000256" key="1">
    <source>
        <dbReference type="ARBA" id="ARBA00023015"/>
    </source>
</evidence>
<dbReference type="EMBL" id="FMAC01000003">
    <property type="protein sequence ID" value="SCB20785.1"/>
    <property type="molecule type" value="Genomic_DNA"/>
</dbReference>
<dbReference type="OrthoDB" id="5492415at2"/>
<dbReference type="PANTHER" id="PTHR43280">
    <property type="entry name" value="ARAC-FAMILY TRANSCRIPTIONAL REGULATOR"/>
    <property type="match status" value="1"/>
</dbReference>
<dbReference type="Gene3D" id="1.10.10.60">
    <property type="entry name" value="Homeodomain-like"/>
    <property type="match status" value="1"/>
</dbReference>
<sequence>MSSAGLIALDNGCRGAAAGLLLMMTAVFLRHRPVEFIRPALAAAGSASAIIDAPGLPSEWHWARLPLIALSSSGSIAFWLWARVVFDDDFVFRPWHRNVWIALVGLTLITSYGIVSASAASAINRVLTVANLSFGVLAMMQTIASWRMDLVAGRRRLRVAVLMGTLTYIAFNAIANLSSVAILTWSASARNLANGISLCLLAALAGWSVFRTASPDQAVTPERAATSVDSLSSAPIETEGSPGIEPALLARLERLMTTERIYRREGLTIGSLAAFMSLPEYRLRQIINEGLGYRNFNAFLNRYRIDEAKVALADPSQKDVSILTIAMDAGFQSLGPFNRAFKAETGLTPTEFRRQILTQPTAKQPDAARNVIIGKPR</sequence>
<dbReference type="SMART" id="SM00342">
    <property type="entry name" value="HTH_ARAC"/>
    <property type="match status" value="1"/>
</dbReference>
<protein>
    <submittedName>
        <fullName evidence="6">AraC-type DNA-binding protein</fullName>
    </submittedName>
</protein>
<dbReference type="GO" id="GO:0003700">
    <property type="term" value="F:DNA-binding transcription factor activity"/>
    <property type="evidence" value="ECO:0007669"/>
    <property type="project" value="InterPro"/>
</dbReference>
<keyword evidence="4" id="KW-1133">Transmembrane helix</keyword>
<dbReference type="Pfam" id="PF12833">
    <property type="entry name" value="HTH_18"/>
    <property type="match status" value="1"/>
</dbReference>
<keyword evidence="1" id="KW-0805">Transcription regulation</keyword>
<keyword evidence="2 6" id="KW-0238">DNA-binding</keyword>
<feature type="transmembrane region" description="Helical" evidence="4">
    <location>
        <begin position="6"/>
        <end position="29"/>
    </location>
</feature>
<evidence type="ECO:0000256" key="3">
    <source>
        <dbReference type="ARBA" id="ARBA00023163"/>
    </source>
</evidence>
<reference evidence="7" key="1">
    <citation type="submission" date="2016-08" db="EMBL/GenBank/DDBJ databases">
        <authorList>
            <person name="Varghese N."/>
            <person name="Submissions Spin"/>
        </authorList>
    </citation>
    <scope>NUCLEOTIDE SEQUENCE [LARGE SCALE GENOMIC DNA]</scope>
    <source>
        <strain evidence="7">CCBAU 57015</strain>
    </source>
</reference>
<dbReference type="InterPro" id="IPR018062">
    <property type="entry name" value="HTH_AraC-typ_CS"/>
</dbReference>
<dbReference type="Proteomes" id="UP000186228">
    <property type="component" value="Unassembled WGS sequence"/>
</dbReference>
<keyword evidence="4" id="KW-0472">Membrane</keyword>
<feature type="domain" description="HTH araC/xylS-type" evidence="5">
    <location>
        <begin position="246"/>
        <end position="355"/>
    </location>
</feature>
<dbReference type="STRING" id="52131.GA0061100_103606"/>
<dbReference type="GO" id="GO:0043565">
    <property type="term" value="F:sequence-specific DNA binding"/>
    <property type="evidence" value="ECO:0007669"/>
    <property type="project" value="InterPro"/>
</dbReference>
<gene>
    <name evidence="6" type="ORF">GA0061100_103606</name>
</gene>
<feature type="transmembrane region" description="Helical" evidence="4">
    <location>
        <begin position="62"/>
        <end position="86"/>
    </location>
</feature>
<evidence type="ECO:0000256" key="4">
    <source>
        <dbReference type="SAM" id="Phobius"/>
    </source>
</evidence>
<keyword evidence="3" id="KW-0804">Transcription</keyword>
<evidence type="ECO:0000256" key="2">
    <source>
        <dbReference type="ARBA" id="ARBA00023125"/>
    </source>
</evidence>
<dbReference type="PROSITE" id="PS00041">
    <property type="entry name" value="HTH_ARAC_FAMILY_1"/>
    <property type="match status" value="1"/>
</dbReference>
<feature type="transmembrane region" description="Helical" evidence="4">
    <location>
        <begin position="98"/>
        <end position="120"/>
    </location>
</feature>
<evidence type="ECO:0000313" key="6">
    <source>
        <dbReference type="EMBL" id="SCB20785.1"/>
    </source>
</evidence>